<feature type="non-terminal residue" evidence="2">
    <location>
        <position position="380"/>
    </location>
</feature>
<dbReference type="AlphaFoldDB" id="A0A3N4LHB5"/>
<keyword evidence="3" id="KW-1185">Reference proteome</keyword>
<dbReference type="EMBL" id="ML121553">
    <property type="protein sequence ID" value="RPB22253.1"/>
    <property type="molecule type" value="Genomic_DNA"/>
</dbReference>
<keyword evidence="1" id="KW-0808">Transferase</keyword>
<dbReference type="GO" id="GO:0040031">
    <property type="term" value="P:snRNA modification"/>
    <property type="evidence" value="ECO:0007669"/>
    <property type="project" value="TreeGrafter"/>
</dbReference>
<comment type="similarity">
    <text evidence="1">Belongs to the methyltransferase superfamily.</text>
</comment>
<organism evidence="2 3">
    <name type="scientific">Terfezia boudieri ATCC MYA-4762</name>
    <dbReference type="NCBI Taxonomy" id="1051890"/>
    <lineage>
        <taxon>Eukaryota</taxon>
        <taxon>Fungi</taxon>
        <taxon>Dikarya</taxon>
        <taxon>Ascomycota</taxon>
        <taxon>Pezizomycotina</taxon>
        <taxon>Pezizomycetes</taxon>
        <taxon>Pezizales</taxon>
        <taxon>Pezizaceae</taxon>
        <taxon>Terfezia</taxon>
    </lineage>
</organism>
<dbReference type="STRING" id="1051890.A0A3N4LHB5"/>
<dbReference type="PANTHER" id="PTHR12315">
    <property type="entry name" value="BICOID-INTERACTING PROTEIN RELATED"/>
    <property type="match status" value="1"/>
</dbReference>
<sequence>MAQYGNYKGYQGASRLQDGKARAMHVDDERLKVIADRVDLQRMDILDVGCNTGYVTVQAVIADHFPTGYIDEDLLDHARSHLSFRYSRLYPTHAASHMNPSQVAYPSQSVSPKERRDRVNYFPISSIQRHGHLPHVEHVTGREDSQDGNKERGGVIPSFPLNVTFRKEDWGAFSVHEDNTYKSRVRVPKEEYDVILALSVIKWLHLEHGDNGSYKKAVRSNKAPHLKSNLENLRVKPEDFDSILEKKGLRLVETYTALPREIKIYQKSDQFGYSKKLVVGTSCGNLSEWLNPRPRASLDQDPRSVAFSLLKALRDACEGFSFFFQNTFFLWFPGMKTGEGVAQGKESVTGAVCNLRGMLVHTILWRPTGAYRGKKKKVIS</sequence>
<proteinExistence type="inferred from homology"/>
<keyword evidence="1" id="KW-0489">Methyltransferase</keyword>
<accession>A0A3N4LHB5</accession>
<evidence type="ECO:0000313" key="3">
    <source>
        <dbReference type="Proteomes" id="UP000267821"/>
    </source>
</evidence>
<dbReference type="InterPro" id="IPR039772">
    <property type="entry name" value="Bin3-like"/>
</dbReference>
<dbReference type="EC" id="2.1.1.-" evidence="1"/>
<dbReference type="GO" id="GO:0008173">
    <property type="term" value="F:RNA methyltransferase activity"/>
    <property type="evidence" value="ECO:0007669"/>
    <property type="project" value="UniProtKB-UniRule"/>
</dbReference>
<keyword evidence="1" id="KW-0949">S-adenosyl-L-methionine</keyword>
<dbReference type="GO" id="GO:0008171">
    <property type="term" value="F:O-methyltransferase activity"/>
    <property type="evidence" value="ECO:0007669"/>
    <property type="project" value="UniProtKB-UniRule"/>
</dbReference>
<dbReference type="InParanoid" id="A0A3N4LHB5"/>
<protein>
    <recommendedName>
        <fullName evidence="1">RNA methyltransferase</fullName>
        <ecNumber evidence="1">2.1.1.-</ecNumber>
    </recommendedName>
</protein>
<evidence type="ECO:0000313" key="2">
    <source>
        <dbReference type="EMBL" id="RPB22253.1"/>
    </source>
</evidence>
<dbReference type="Gene3D" id="3.40.50.150">
    <property type="entry name" value="Vaccinia Virus protein VP39"/>
    <property type="match status" value="1"/>
</dbReference>
<dbReference type="OrthoDB" id="540004at2759"/>
<evidence type="ECO:0000256" key="1">
    <source>
        <dbReference type="RuleBase" id="RU367087"/>
    </source>
</evidence>
<dbReference type="SUPFAM" id="SSF53335">
    <property type="entry name" value="S-adenosyl-L-methionine-dependent methyltransferases"/>
    <property type="match status" value="1"/>
</dbReference>
<name>A0A3N4LHB5_9PEZI</name>
<dbReference type="GO" id="GO:0017069">
    <property type="term" value="F:snRNA binding"/>
    <property type="evidence" value="ECO:0007669"/>
    <property type="project" value="TreeGrafter"/>
</dbReference>
<dbReference type="InterPro" id="IPR029063">
    <property type="entry name" value="SAM-dependent_MTases_sf"/>
</dbReference>
<dbReference type="Proteomes" id="UP000267821">
    <property type="component" value="Unassembled WGS sequence"/>
</dbReference>
<gene>
    <name evidence="2" type="ORF">L211DRAFT_839890</name>
</gene>
<reference evidence="2 3" key="1">
    <citation type="journal article" date="2018" name="Nat. Ecol. Evol.">
        <title>Pezizomycetes genomes reveal the molecular basis of ectomycorrhizal truffle lifestyle.</title>
        <authorList>
            <person name="Murat C."/>
            <person name="Payen T."/>
            <person name="Noel B."/>
            <person name="Kuo A."/>
            <person name="Morin E."/>
            <person name="Chen J."/>
            <person name="Kohler A."/>
            <person name="Krizsan K."/>
            <person name="Balestrini R."/>
            <person name="Da Silva C."/>
            <person name="Montanini B."/>
            <person name="Hainaut M."/>
            <person name="Levati E."/>
            <person name="Barry K.W."/>
            <person name="Belfiori B."/>
            <person name="Cichocki N."/>
            <person name="Clum A."/>
            <person name="Dockter R.B."/>
            <person name="Fauchery L."/>
            <person name="Guy J."/>
            <person name="Iotti M."/>
            <person name="Le Tacon F."/>
            <person name="Lindquist E.A."/>
            <person name="Lipzen A."/>
            <person name="Malagnac F."/>
            <person name="Mello A."/>
            <person name="Molinier V."/>
            <person name="Miyauchi S."/>
            <person name="Poulain J."/>
            <person name="Riccioni C."/>
            <person name="Rubini A."/>
            <person name="Sitrit Y."/>
            <person name="Splivallo R."/>
            <person name="Traeger S."/>
            <person name="Wang M."/>
            <person name="Zifcakova L."/>
            <person name="Wipf D."/>
            <person name="Zambonelli A."/>
            <person name="Paolocci F."/>
            <person name="Nowrousian M."/>
            <person name="Ottonello S."/>
            <person name="Baldrian P."/>
            <person name="Spatafora J.W."/>
            <person name="Henrissat B."/>
            <person name="Nagy L.G."/>
            <person name="Aury J.M."/>
            <person name="Wincker P."/>
            <person name="Grigoriev I.V."/>
            <person name="Bonfante P."/>
            <person name="Martin F.M."/>
        </authorList>
    </citation>
    <scope>NUCLEOTIDE SEQUENCE [LARGE SCALE GENOMIC DNA]</scope>
    <source>
        <strain evidence="2 3">ATCC MYA-4762</strain>
    </source>
</reference>
<dbReference type="GO" id="GO:0032259">
    <property type="term" value="P:methylation"/>
    <property type="evidence" value="ECO:0007669"/>
    <property type="project" value="UniProtKB-KW"/>
</dbReference>
<dbReference type="PANTHER" id="PTHR12315:SF0">
    <property type="entry name" value="7SK SNRNA METHYLPHOSPHATE CAPPING ENZYME"/>
    <property type="match status" value="1"/>
</dbReference>